<feature type="compositionally biased region" description="Basic and acidic residues" evidence="6">
    <location>
        <begin position="273"/>
        <end position="285"/>
    </location>
</feature>
<dbReference type="GO" id="GO:0005886">
    <property type="term" value="C:plasma membrane"/>
    <property type="evidence" value="ECO:0007669"/>
    <property type="project" value="UniProtKB-SubCell"/>
</dbReference>
<comment type="subcellular location">
    <subcellularLocation>
        <location evidence="1">Cell membrane</location>
        <topology evidence="1">Multi-pass membrane protein</topology>
    </subcellularLocation>
</comment>
<evidence type="ECO:0000256" key="4">
    <source>
        <dbReference type="ARBA" id="ARBA00022989"/>
    </source>
</evidence>
<dbReference type="Proteomes" id="UP001153404">
    <property type="component" value="Unassembled WGS sequence"/>
</dbReference>
<dbReference type="AlphaFoldDB" id="A0A9X4QUN8"/>
<dbReference type="Pfam" id="PF02743">
    <property type="entry name" value="dCache_1"/>
    <property type="match status" value="1"/>
</dbReference>
<accession>A0A9X4QUN8</accession>
<name>A0A9X4QUN8_9BACL</name>
<evidence type="ECO:0000259" key="8">
    <source>
        <dbReference type="Pfam" id="PF02743"/>
    </source>
</evidence>
<reference evidence="9" key="1">
    <citation type="submission" date="2022-10" db="EMBL/GenBank/DDBJ databases">
        <title>Comparative genomic analysis of Cohnella hashimotonis sp. nov., isolated from the International Space Station.</title>
        <authorList>
            <person name="Simpson A."/>
            <person name="Venkateswaran K."/>
        </authorList>
    </citation>
    <scope>NUCLEOTIDE SEQUENCE</scope>
    <source>
        <strain evidence="9">DSM 28161</strain>
    </source>
</reference>
<gene>
    <name evidence="9" type="ORF">OMP40_21110</name>
</gene>
<keyword evidence="5 7" id="KW-0472">Membrane</keyword>
<keyword evidence="3 7" id="KW-0812">Transmembrane</keyword>
<feature type="transmembrane region" description="Helical" evidence="7">
    <location>
        <begin position="20"/>
        <end position="37"/>
    </location>
</feature>
<organism evidence="9 10">
    <name type="scientific">Cohnella rhizosphaerae</name>
    <dbReference type="NCBI Taxonomy" id="1457232"/>
    <lineage>
        <taxon>Bacteria</taxon>
        <taxon>Bacillati</taxon>
        <taxon>Bacillota</taxon>
        <taxon>Bacilli</taxon>
        <taxon>Bacillales</taxon>
        <taxon>Paenibacillaceae</taxon>
        <taxon>Cohnella</taxon>
    </lineage>
</organism>
<evidence type="ECO:0000313" key="9">
    <source>
        <dbReference type="EMBL" id="MDG0811588.1"/>
    </source>
</evidence>
<evidence type="ECO:0000256" key="5">
    <source>
        <dbReference type="ARBA" id="ARBA00023136"/>
    </source>
</evidence>
<sequence length="325" mass="36724">MNPRPFPIREWNLNAKLISLYSVTIIVPVILLTMFGFQRYNENLQRKVGEYGLSLTDQVSKNLDTYVQQIDRMASTFYLDVWDTISPKIDRGNPADAFREKVMVDRALRNILLAIPFSDLLGAYWIGDGQVMYSQYGTGEWIDHTGFEAAGWYEQVLKMDGKGLLIPPYKVNTRSGEKFVLSYARSIVNVSNRQSYGVLLLDFSTDGLKDLTENLKSSAAGTLFILDGSGRIAYHPDPARMLQPFPLQTDASYGYYKDDIGGVATMIHHVRSPRDRLDARQHDRGQPSVQRARHSPQTAVEFGHRAAARLHHADRTADDDDQPPP</sequence>
<comment type="caution">
    <text evidence="9">The sequence shown here is derived from an EMBL/GenBank/DDBJ whole genome shotgun (WGS) entry which is preliminary data.</text>
</comment>
<dbReference type="RefSeq" id="WP_277534296.1">
    <property type="nucleotide sequence ID" value="NZ_JAPDIA010000007.1"/>
</dbReference>
<feature type="domain" description="Cache" evidence="8">
    <location>
        <begin position="43"/>
        <end position="249"/>
    </location>
</feature>
<evidence type="ECO:0000256" key="1">
    <source>
        <dbReference type="ARBA" id="ARBA00004651"/>
    </source>
</evidence>
<protein>
    <submittedName>
        <fullName evidence="9">Cache domain-containing protein</fullName>
    </submittedName>
</protein>
<dbReference type="InterPro" id="IPR033479">
    <property type="entry name" value="dCache_1"/>
</dbReference>
<evidence type="ECO:0000256" key="6">
    <source>
        <dbReference type="SAM" id="MobiDB-lite"/>
    </source>
</evidence>
<keyword evidence="2" id="KW-1003">Cell membrane</keyword>
<evidence type="ECO:0000256" key="3">
    <source>
        <dbReference type="ARBA" id="ARBA00022692"/>
    </source>
</evidence>
<evidence type="ECO:0000256" key="7">
    <source>
        <dbReference type="SAM" id="Phobius"/>
    </source>
</evidence>
<keyword evidence="4 7" id="KW-1133">Transmembrane helix</keyword>
<evidence type="ECO:0000256" key="2">
    <source>
        <dbReference type="ARBA" id="ARBA00022475"/>
    </source>
</evidence>
<dbReference type="Gene3D" id="3.30.450.20">
    <property type="entry name" value="PAS domain"/>
    <property type="match status" value="2"/>
</dbReference>
<proteinExistence type="predicted"/>
<keyword evidence="10" id="KW-1185">Reference proteome</keyword>
<dbReference type="EMBL" id="JAPDIA010000007">
    <property type="protein sequence ID" value="MDG0811588.1"/>
    <property type="molecule type" value="Genomic_DNA"/>
</dbReference>
<evidence type="ECO:0000313" key="10">
    <source>
        <dbReference type="Proteomes" id="UP001153404"/>
    </source>
</evidence>
<feature type="region of interest" description="Disordered" evidence="6">
    <location>
        <begin position="273"/>
        <end position="325"/>
    </location>
</feature>